<name>I4B9N6_TURPD</name>
<accession>I4B9N6</accession>
<dbReference type="PATRIC" id="fig|869212.3.peg.3399"/>
<dbReference type="Pfam" id="PF14338">
    <property type="entry name" value="Mrr_N"/>
    <property type="match status" value="1"/>
</dbReference>
<keyword evidence="4" id="KW-0255">Endonuclease</keyword>
<organism evidence="4 5">
    <name type="scientific">Turneriella parva (strain ATCC BAA-1111 / DSM 21527 / NCTC 11395 / H)</name>
    <name type="common">Leptospira parva</name>
    <dbReference type="NCBI Taxonomy" id="869212"/>
    <lineage>
        <taxon>Bacteria</taxon>
        <taxon>Pseudomonadati</taxon>
        <taxon>Spirochaetota</taxon>
        <taxon>Spirochaetia</taxon>
        <taxon>Leptospirales</taxon>
        <taxon>Leptospiraceae</taxon>
        <taxon>Turneriella</taxon>
    </lineage>
</organism>
<dbReference type="PANTHER" id="PTHR30015">
    <property type="entry name" value="MRR RESTRICTION SYSTEM PROTEIN"/>
    <property type="match status" value="1"/>
</dbReference>
<dbReference type="GO" id="GO:0015666">
    <property type="term" value="F:restriction endodeoxyribonuclease activity"/>
    <property type="evidence" value="ECO:0007669"/>
    <property type="project" value="TreeGrafter"/>
</dbReference>
<dbReference type="HOGENOM" id="CLU_063822_2_0_12"/>
<dbReference type="PANTHER" id="PTHR30015:SF7">
    <property type="entry name" value="TYPE IV METHYL-DIRECTED RESTRICTION ENZYME ECOKMRR"/>
    <property type="match status" value="1"/>
</dbReference>
<reference evidence="4 5" key="1">
    <citation type="submission" date="2012-06" db="EMBL/GenBank/DDBJ databases">
        <title>The complete chromosome of genome of Turneriella parva DSM 21527.</title>
        <authorList>
            <consortium name="US DOE Joint Genome Institute (JGI-PGF)"/>
            <person name="Lucas S."/>
            <person name="Han J."/>
            <person name="Lapidus A."/>
            <person name="Bruce D."/>
            <person name="Goodwin L."/>
            <person name="Pitluck S."/>
            <person name="Peters L."/>
            <person name="Kyrpides N."/>
            <person name="Mavromatis K."/>
            <person name="Ivanova N."/>
            <person name="Mikhailova N."/>
            <person name="Chertkov O."/>
            <person name="Detter J.C."/>
            <person name="Tapia R."/>
            <person name="Han C."/>
            <person name="Land M."/>
            <person name="Hauser L."/>
            <person name="Markowitz V."/>
            <person name="Cheng J.-F."/>
            <person name="Hugenholtz P."/>
            <person name="Woyke T."/>
            <person name="Wu D."/>
            <person name="Gronow S."/>
            <person name="Wellnitz S."/>
            <person name="Brambilla E."/>
            <person name="Klenk H.-P."/>
            <person name="Eisen J.A."/>
        </authorList>
    </citation>
    <scope>NUCLEOTIDE SEQUENCE [LARGE SCALE GENOMIC DNA]</scope>
    <source>
        <strain evidence="5">ATCC BAA-1111 / DSM 21527 / NCTC 11395 / H</strain>
    </source>
</reference>
<feature type="domain" description="Restriction endonuclease type IV Mrr" evidence="2">
    <location>
        <begin position="160"/>
        <end position="278"/>
    </location>
</feature>
<dbReference type="AlphaFoldDB" id="I4B9N6"/>
<dbReference type="SUPFAM" id="SSF52980">
    <property type="entry name" value="Restriction endonuclease-like"/>
    <property type="match status" value="1"/>
</dbReference>
<keyword evidence="4" id="KW-0540">Nuclease</keyword>
<evidence type="ECO:0000256" key="1">
    <source>
        <dbReference type="SAM" id="MobiDB-lite"/>
    </source>
</evidence>
<feature type="domain" description="Restriction system protein Mrr-like N-terminal" evidence="3">
    <location>
        <begin position="6"/>
        <end position="91"/>
    </location>
</feature>
<dbReference type="Proteomes" id="UP000006048">
    <property type="component" value="Chromosome"/>
</dbReference>
<dbReference type="OrthoDB" id="9803736at2"/>
<dbReference type="GO" id="GO:0009307">
    <property type="term" value="P:DNA restriction-modification system"/>
    <property type="evidence" value="ECO:0007669"/>
    <property type="project" value="InterPro"/>
</dbReference>
<evidence type="ECO:0000313" key="5">
    <source>
        <dbReference type="Proteomes" id="UP000006048"/>
    </source>
</evidence>
<dbReference type="InterPro" id="IPR052906">
    <property type="entry name" value="Type_IV_Methyl-Rstrct_Enzyme"/>
</dbReference>
<evidence type="ECO:0000259" key="2">
    <source>
        <dbReference type="Pfam" id="PF04471"/>
    </source>
</evidence>
<dbReference type="GO" id="GO:0003677">
    <property type="term" value="F:DNA binding"/>
    <property type="evidence" value="ECO:0007669"/>
    <property type="project" value="InterPro"/>
</dbReference>
<evidence type="ECO:0000313" key="4">
    <source>
        <dbReference type="EMBL" id="AFM13993.1"/>
    </source>
</evidence>
<keyword evidence="5" id="KW-1185">Reference proteome</keyword>
<dbReference type="InterPro" id="IPR007560">
    <property type="entry name" value="Restrct_endonuc_IV_Mrr"/>
</dbReference>
<dbReference type="Pfam" id="PF04471">
    <property type="entry name" value="Mrr_cat"/>
    <property type="match status" value="1"/>
</dbReference>
<sequence>MAVPDFQSFFRPLLEIAGDGKEHSMSEARAIIAKNMNLSESDLAEMLGSGKQSKFDNRVAWAKSYFTQAKVLEAPRRGYFKITDRGVQLLNEKHDRIDVKILNRFPEFVEFHTAKADKGDSVDDISDSADTTETPEESLEKAYQSIRNDLSSAVLAKVKTNTPKFFENLVIDLMISLGYGGSRKDAGKSIGQSGDEGIDGIIKEDMLGLDVIYIQAKRWEGTVGRPEIQKFVGALHGKRAKKGVFITTGKFSQDAIAYVETIDPKVILIDGRQLAELMIDHNLGVSTSNSYEIKKMDSDYFDETE</sequence>
<dbReference type="REBASE" id="49094">
    <property type="entry name" value="Tpa21527MrrP"/>
</dbReference>
<dbReference type="RefSeq" id="WP_014804489.1">
    <property type="nucleotide sequence ID" value="NC_018020.1"/>
</dbReference>
<keyword evidence="4" id="KW-0378">Hydrolase</keyword>
<dbReference type="STRING" id="869212.Turpa_3355"/>
<dbReference type="KEGG" id="tpx:Turpa_3355"/>
<gene>
    <name evidence="4" type="ordered locus">Turpa_3355</name>
</gene>
<dbReference type="InterPro" id="IPR011856">
    <property type="entry name" value="tRNA_endonuc-like_dom_sf"/>
</dbReference>
<evidence type="ECO:0000259" key="3">
    <source>
        <dbReference type="Pfam" id="PF14338"/>
    </source>
</evidence>
<proteinExistence type="predicted"/>
<dbReference type="InterPro" id="IPR025745">
    <property type="entry name" value="Mrr-like_N_dom"/>
</dbReference>
<dbReference type="Gene3D" id="3.40.1350.10">
    <property type="match status" value="1"/>
</dbReference>
<feature type="region of interest" description="Disordered" evidence="1">
    <location>
        <begin position="118"/>
        <end position="138"/>
    </location>
</feature>
<dbReference type="EMBL" id="CP002959">
    <property type="protein sequence ID" value="AFM13993.1"/>
    <property type="molecule type" value="Genomic_DNA"/>
</dbReference>
<protein>
    <submittedName>
        <fullName evidence="4">Restriction endonuclease</fullName>
    </submittedName>
</protein>
<dbReference type="InterPro" id="IPR011335">
    <property type="entry name" value="Restrct_endonuc-II-like"/>
</dbReference>